<dbReference type="Proteomes" id="UP000193577">
    <property type="component" value="Unassembled WGS sequence"/>
</dbReference>
<proteinExistence type="predicted"/>
<dbReference type="InterPro" id="IPR001387">
    <property type="entry name" value="Cro/C1-type_HTH"/>
</dbReference>
<dbReference type="Gene3D" id="1.10.260.40">
    <property type="entry name" value="lambda repressor-like DNA-binding domains"/>
    <property type="match status" value="1"/>
</dbReference>
<dbReference type="EMBL" id="NCXO01000008">
    <property type="protein sequence ID" value="OSC34759.1"/>
    <property type="molecule type" value="Genomic_DNA"/>
</dbReference>
<dbReference type="AlphaFoldDB" id="A0A7I7SBJ8"/>
<dbReference type="GO" id="GO:0003677">
    <property type="term" value="F:DNA binding"/>
    <property type="evidence" value="ECO:0007669"/>
    <property type="project" value="InterPro"/>
</dbReference>
<evidence type="ECO:0000313" key="2">
    <source>
        <dbReference type="Proteomes" id="UP000193577"/>
    </source>
</evidence>
<protein>
    <submittedName>
        <fullName evidence="1">Uncharacterized protein</fullName>
    </submittedName>
</protein>
<dbReference type="InterPro" id="IPR010982">
    <property type="entry name" value="Lambda_DNA-bd_dom_sf"/>
</dbReference>
<sequence>MPTYPGSNIVAPTDLRPGTTDKEVTHVRLSSRVDHAIILRPLHKGAVRNFRSPIDGGAWYVYACDMYDLATGSIERTLVGNPAIVPYLDTALQGETVTAGTVKKIGSGLLLEPLSEGDQRRATEAVDRLGWGTSPNYSARVGKQIKALRTAAGESQERLAEFLGMSVSGVSDIENGKRTVSVDTAMRTAVFLGLPVGALF</sequence>
<accession>A0A7I7SBJ8</accession>
<dbReference type="SMART" id="SM00530">
    <property type="entry name" value="HTH_XRE"/>
    <property type="match status" value="1"/>
</dbReference>
<comment type="caution">
    <text evidence="1">The sequence shown here is derived from an EMBL/GenBank/DDBJ whole genome shotgun (WGS) entry which is preliminary data.</text>
</comment>
<dbReference type="OrthoDB" id="513181at2"/>
<dbReference type="CDD" id="cd00093">
    <property type="entry name" value="HTH_XRE"/>
    <property type="match status" value="1"/>
</dbReference>
<name>A0A7I7SBJ8_9MYCO</name>
<dbReference type="Pfam" id="PF01381">
    <property type="entry name" value="HTH_3"/>
    <property type="match status" value="1"/>
</dbReference>
<dbReference type="RefSeq" id="WP_085302798.1">
    <property type="nucleotide sequence ID" value="NZ_AP022594.1"/>
</dbReference>
<dbReference type="SUPFAM" id="SSF47413">
    <property type="entry name" value="lambda repressor-like DNA-binding domains"/>
    <property type="match status" value="1"/>
</dbReference>
<reference evidence="1 2" key="1">
    <citation type="submission" date="2017-04" db="EMBL/GenBank/DDBJ databases">
        <title>The new phylogeny of genus Mycobacterium.</title>
        <authorList>
            <person name="Tortoli E."/>
            <person name="Trovato A."/>
            <person name="Cirillo D.M."/>
        </authorList>
    </citation>
    <scope>NUCLEOTIDE SEQUENCE [LARGE SCALE GENOMIC DNA]</scope>
    <source>
        <strain evidence="1 2">KCTC 19819</strain>
    </source>
</reference>
<evidence type="ECO:0000313" key="1">
    <source>
        <dbReference type="EMBL" id="OSC34759.1"/>
    </source>
</evidence>
<keyword evidence="2" id="KW-1185">Reference proteome</keyword>
<organism evidence="1 2">
    <name type="scientific">Mycolicibacillus koreensis</name>
    <dbReference type="NCBI Taxonomy" id="1069220"/>
    <lineage>
        <taxon>Bacteria</taxon>
        <taxon>Bacillati</taxon>
        <taxon>Actinomycetota</taxon>
        <taxon>Actinomycetes</taxon>
        <taxon>Mycobacteriales</taxon>
        <taxon>Mycobacteriaceae</taxon>
        <taxon>Mycolicibacillus</taxon>
    </lineage>
</organism>
<dbReference type="PROSITE" id="PS50943">
    <property type="entry name" value="HTH_CROC1"/>
    <property type="match status" value="1"/>
</dbReference>
<gene>
    <name evidence="1" type="ORF">B8W67_05795</name>
</gene>